<keyword evidence="1" id="KW-0067">ATP-binding</keyword>
<dbReference type="GO" id="GO:0005886">
    <property type="term" value="C:plasma membrane"/>
    <property type="evidence" value="ECO:0007669"/>
    <property type="project" value="TreeGrafter"/>
</dbReference>
<dbReference type="PROSITE" id="PS51455">
    <property type="entry name" value="PIPK"/>
    <property type="match status" value="1"/>
</dbReference>
<dbReference type="Proteomes" id="UP001162131">
    <property type="component" value="Unassembled WGS sequence"/>
</dbReference>
<evidence type="ECO:0000313" key="6">
    <source>
        <dbReference type="EMBL" id="CAG9322188.1"/>
    </source>
</evidence>
<dbReference type="Pfam" id="PF01504">
    <property type="entry name" value="PIP5K"/>
    <property type="match status" value="2"/>
</dbReference>
<evidence type="ECO:0000259" key="4">
    <source>
        <dbReference type="PROSITE" id="PS50222"/>
    </source>
</evidence>
<accession>A0AAU9JD00</accession>
<feature type="coiled-coil region" evidence="2">
    <location>
        <begin position="328"/>
        <end position="385"/>
    </location>
</feature>
<feature type="domain" description="PIPK" evidence="5">
    <location>
        <begin position="415"/>
        <end position="760"/>
    </location>
</feature>
<dbReference type="GO" id="GO:0005524">
    <property type="term" value="F:ATP binding"/>
    <property type="evidence" value="ECO:0007669"/>
    <property type="project" value="UniProtKB-UniRule"/>
</dbReference>
<dbReference type="SMART" id="SM00054">
    <property type="entry name" value="EFh"/>
    <property type="match status" value="2"/>
</dbReference>
<evidence type="ECO:0000313" key="7">
    <source>
        <dbReference type="Proteomes" id="UP001162131"/>
    </source>
</evidence>
<dbReference type="InterPro" id="IPR027483">
    <property type="entry name" value="PInositol-4-P-4/5-kinase_C_sf"/>
</dbReference>
<dbReference type="AlphaFoldDB" id="A0AAU9JD00"/>
<dbReference type="SUPFAM" id="SSF56104">
    <property type="entry name" value="SAICAR synthase-like"/>
    <property type="match status" value="1"/>
</dbReference>
<keyword evidence="1" id="KW-0547">Nucleotide-binding</keyword>
<feature type="region of interest" description="Disordered" evidence="3">
    <location>
        <begin position="256"/>
        <end position="278"/>
    </location>
</feature>
<dbReference type="InterPro" id="IPR023610">
    <property type="entry name" value="PInositol-4/5-P-5/4-kinase"/>
</dbReference>
<evidence type="ECO:0008006" key="8">
    <source>
        <dbReference type="Google" id="ProtNLM"/>
    </source>
</evidence>
<protein>
    <recommendedName>
        <fullName evidence="8">Phosphatidylinositol-4-phosphate 5-kinase</fullName>
    </recommendedName>
</protein>
<evidence type="ECO:0000256" key="3">
    <source>
        <dbReference type="SAM" id="MobiDB-lite"/>
    </source>
</evidence>
<dbReference type="Gene3D" id="3.30.800.10">
    <property type="entry name" value="Phosphatidylinositol Phosphate Kinase II Beta"/>
    <property type="match status" value="1"/>
</dbReference>
<dbReference type="PROSITE" id="PS50222">
    <property type="entry name" value="EF_HAND_2"/>
    <property type="match status" value="2"/>
</dbReference>
<dbReference type="GO" id="GO:0016308">
    <property type="term" value="F:1-phosphatidylinositol-4-phosphate 5-kinase activity"/>
    <property type="evidence" value="ECO:0007669"/>
    <property type="project" value="TreeGrafter"/>
</dbReference>
<sequence>MLCCTKKKKLPMFKKADIYLLSQKYRLSNQELQLNEQRFNRMAQGDSFTIQAFRENMGLLGLQSTRMIADRIFKVMDKKNTGRVTFEEFLDYMDVLMHGTPDEKAYQSFKLVKKRDRDEITYDDFASWLISVWKMYNALTGSEVNASEDGIRKYFDLLDFKKDGVIDFEEYKLSMKNNKELFEWFDFVNRGVAEKFNEEVVPEIQEKNPFVQRLETVEKQLASCIELLLGNKVEQEPAAQVKPPPFPQISPLSLPSLGGQSFKASEPPLPIEREEEEPSYIRTSEIPIDIDEVDLESMLSLADETMDDAHFISDCQLLGDKENFKVGMRKLSEEEKVKKEEEEEKEAEEDIEPEYSGKNAVLSMLRDLSEKMKSLRVDVEENAQDKSPWIRKKSSARTNVPKPILERKNTFVQWGDEDWNLILNMMLGIQKTVKAAATIPTAEGPPTNDDFKEVRKHSLLPGQLNAQRSICRFRDYAPLIFDRIRKFYGLEAHAYIKSLGVEKIMSSLLKSEFSSLIGLMSTGKSGSFFYFSDDGKYVLKTMTREEYVFLKKILPDYYRHLIDNPNTLIPRFFGFHKIMYKNRKQFVKRYFIVMANVFYSGYEVHMRYDLKGSTYGRETNPEEDYTVARKDLDFTRSQMKIKLGSMMREEFLRQVTLDCEFFEHMEIIDYSLLVGIHHLRDETIPRTENAPLVEKDNGGTVSFDRQELYFLGIIDILTFYSARKKLEHMIKGGLYGADQISCVPPSAYASRFINFITSIVE</sequence>
<evidence type="ECO:0000256" key="2">
    <source>
        <dbReference type="SAM" id="Coils"/>
    </source>
</evidence>
<proteinExistence type="predicted"/>
<dbReference type="PANTHER" id="PTHR23086:SF8">
    <property type="entry name" value="PHOSPHATIDYLINOSITOL 5-PHOSPHATE 4-KINASE, ISOFORM A"/>
    <property type="match status" value="1"/>
</dbReference>
<dbReference type="GO" id="GO:0005509">
    <property type="term" value="F:calcium ion binding"/>
    <property type="evidence" value="ECO:0007669"/>
    <property type="project" value="InterPro"/>
</dbReference>
<name>A0AAU9JD00_9CILI</name>
<dbReference type="SMART" id="SM00330">
    <property type="entry name" value="PIPKc"/>
    <property type="match status" value="1"/>
</dbReference>
<dbReference type="EMBL" id="CAJZBQ010000030">
    <property type="protein sequence ID" value="CAG9322188.1"/>
    <property type="molecule type" value="Genomic_DNA"/>
</dbReference>
<dbReference type="PANTHER" id="PTHR23086">
    <property type="entry name" value="PHOSPHATIDYLINOSITOL-4-PHOSPHATE 5-KINASE"/>
    <property type="match status" value="1"/>
</dbReference>
<feature type="domain" description="EF-hand" evidence="4">
    <location>
        <begin position="64"/>
        <end position="99"/>
    </location>
</feature>
<dbReference type="Gene3D" id="1.10.238.10">
    <property type="entry name" value="EF-hand"/>
    <property type="match status" value="1"/>
</dbReference>
<evidence type="ECO:0000259" key="5">
    <source>
        <dbReference type="PROSITE" id="PS51455"/>
    </source>
</evidence>
<organism evidence="6 7">
    <name type="scientific">Blepharisma stoltei</name>
    <dbReference type="NCBI Taxonomy" id="1481888"/>
    <lineage>
        <taxon>Eukaryota</taxon>
        <taxon>Sar</taxon>
        <taxon>Alveolata</taxon>
        <taxon>Ciliophora</taxon>
        <taxon>Postciliodesmatophora</taxon>
        <taxon>Heterotrichea</taxon>
        <taxon>Heterotrichida</taxon>
        <taxon>Blepharismidae</taxon>
        <taxon>Blepharisma</taxon>
    </lineage>
</organism>
<dbReference type="InterPro" id="IPR002498">
    <property type="entry name" value="PInositol-4-P-4/5-kinase_core"/>
</dbReference>
<dbReference type="InterPro" id="IPR002048">
    <property type="entry name" value="EF_hand_dom"/>
</dbReference>
<dbReference type="InterPro" id="IPR011992">
    <property type="entry name" value="EF-hand-dom_pair"/>
</dbReference>
<dbReference type="Gene3D" id="3.30.810.10">
    <property type="entry name" value="2-Layer Sandwich"/>
    <property type="match status" value="1"/>
</dbReference>
<comment type="caution">
    <text evidence="6">The sequence shown here is derived from an EMBL/GenBank/DDBJ whole genome shotgun (WGS) entry which is preliminary data.</text>
</comment>
<keyword evidence="1" id="KW-0808">Transferase</keyword>
<reference evidence="6" key="1">
    <citation type="submission" date="2021-09" db="EMBL/GenBank/DDBJ databases">
        <authorList>
            <consortium name="AG Swart"/>
            <person name="Singh M."/>
            <person name="Singh A."/>
            <person name="Seah K."/>
            <person name="Emmerich C."/>
        </authorList>
    </citation>
    <scope>NUCLEOTIDE SEQUENCE</scope>
    <source>
        <strain evidence="6">ATCC30299</strain>
    </source>
</reference>
<keyword evidence="7" id="KW-1185">Reference proteome</keyword>
<dbReference type="CDD" id="cd00139">
    <property type="entry name" value="PIPKc"/>
    <property type="match status" value="1"/>
</dbReference>
<evidence type="ECO:0000256" key="1">
    <source>
        <dbReference type="PROSITE-ProRule" id="PRU00781"/>
    </source>
</evidence>
<keyword evidence="1" id="KW-0418">Kinase</keyword>
<dbReference type="SUPFAM" id="SSF47473">
    <property type="entry name" value="EF-hand"/>
    <property type="match status" value="1"/>
</dbReference>
<keyword evidence="2" id="KW-0175">Coiled coil</keyword>
<feature type="domain" description="EF-hand" evidence="4">
    <location>
        <begin position="146"/>
        <end position="181"/>
    </location>
</feature>
<gene>
    <name evidence="6" type="ORF">BSTOLATCC_MIC30566</name>
</gene>
<dbReference type="GO" id="GO:0046854">
    <property type="term" value="P:phosphatidylinositol phosphate biosynthetic process"/>
    <property type="evidence" value="ECO:0007669"/>
    <property type="project" value="TreeGrafter"/>
</dbReference>
<dbReference type="InterPro" id="IPR027484">
    <property type="entry name" value="PInositol-4-P-5-kinase_N"/>
</dbReference>